<reference evidence="2" key="8">
    <citation type="journal article" date="2005" name="Science">
        <title>Antisense Transcription in the Mammalian Transcriptome.</title>
        <authorList>
            <consortium name="RIKEN Genome Exploration Research Group and Genome Science Group (Genome Network Project Core Group) and the FANTOM Consortium"/>
        </authorList>
    </citation>
    <scope>NUCLEOTIDE SEQUENCE</scope>
    <source>
        <strain evidence="2">C57BL/6J</strain>
        <tissue evidence="2">Testis</tissue>
    </source>
</reference>
<evidence type="ECO:0000313" key="3">
    <source>
        <dbReference type="MGI" id="MGI:3642891"/>
    </source>
</evidence>
<gene>
    <name evidence="3" type="primary">Gm10216</name>
</gene>
<organism evidence="2">
    <name type="scientific">Mus musculus</name>
    <name type="common">Mouse</name>
    <dbReference type="NCBI Taxonomy" id="10090"/>
    <lineage>
        <taxon>Eukaryota</taxon>
        <taxon>Metazoa</taxon>
        <taxon>Chordata</taxon>
        <taxon>Craniata</taxon>
        <taxon>Vertebrata</taxon>
        <taxon>Euteleostomi</taxon>
        <taxon>Mammalia</taxon>
        <taxon>Eutheria</taxon>
        <taxon>Euarchontoglires</taxon>
        <taxon>Glires</taxon>
        <taxon>Rodentia</taxon>
        <taxon>Myomorpha</taxon>
        <taxon>Muroidea</taxon>
        <taxon>Muridae</taxon>
        <taxon>Murinae</taxon>
        <taxon>Mus</taxon>
        <taxon>Mus</taxon>
    </lineage>
</organism>
<reference evidence="2" key="2">
    <citation type="journal article" date="2000" name="Genome Res.">
        <title>Normalization and subtraction of cap-trapper-selected cDNAs to prepare full-length cDNA libraries for rapid discovery of new genes.</title>
        <authorList>
            <person name="Carninci P."/>
            <person name="Shibata Y."/>
            <person name="Hayatsu N."/>
            <person name="Sugahara Y."/>
            <person name="Shibata K."/>
            <person name="Itoh M."/>
            <person name="Konno H."/>
            <person name="Okazaki Y."/>
            <person name="Muramatsu M."/>
            <person name="Hayashizaki Y."/>
        </authorList>
    </citation>
    <scope>NUCLEOTIDE SEQUENCE</scope>
    <source>
        <strain evidence="2">C57BL/6J</strain>
        <tissue evidence="2">Testis</tissue>
    </source>
</reference>
<protein>
    <submittedName>
        <fullName evidence="2">Uncharacterized protein</fullName>
    </submittedName>
</protein>
<reference evidence="2" key="6">
    <citation type="submission" date="2004-03" db="EMBL/GenBank/DDBJ databases">
        <authorList>
            <person name="Arakawa T."/>
            <person name="Carninci P."/>
            <person name="Fukuda S."/>
            <person name="Hashizume W."/>
            <person name="Hayashida K."/>
            <person name="Hori F."/>
            <person name="Iida J."/>
            <person name="Imamura K."/>
            <person name="Imotani K."/>
            <person name="Itoh M."/>
            <person name="Kanagawa S."/>
            <person name="Kawai J."/>
            <person name="Kojima M."/>
            <person name="Konno H."/>
            <person name="Murata M."/>
            <person name="Nakamura M."/>
            <person name="Ninomiya N."/>
            <person name="Nishiyori H."/>
            <person name="Nomura K."/>
            <person name="Ohno M."/>
            <person name="Sakazume N."/>
            <person name="Sano H."/>
            <person name="Sasaki D."/>
            <person name="Shibata K."/>
            <person name="Shiraki T."/>
            <person name="Tagami M."/>
            <person name="Tagami Y."/>
            <person name="Waki K."/>
            <person name="Watahiki A."/>
            <person name="Muramatsu M."/>
            <person name="Hayashizaki Y."/>
        </authorList>
    </citation>
    <scope>NUCLEOTIDE SEQUENCE</scope>
    <source>
        <strain evidence="2">C57BL/6J</strain>
        <tissue evidence="2">Testis</tissue>
    </source>
</reference>
<dbReference type="PeptideAtlas" id="Q3V062"/>
<dbReference type="MGI" id="MGI:3642891">
    <property type="gene designation" value="Gm10216"/>
</dbReference>
<reference evidence="2" key="7">
    <citation type="journal article" date="2005" name="Science">
        <title>The Transcriptional Landscape of the Mammalian Genome.</title>
        <authorList>
            <consortium name="The FANTOM Consortium"/>
            <consortium name="Riken Genome Exploration Research Group and Genome Science Group (Genome Network Project Core Group)"/>
        </authorList>
    </citation>
    <scope>NUCLEOTIDE SEQUENCE</scope>
    <source>
        <strain evidence="2">C57BL/6J</strain>
        <tissue evidence="2">Testis</tissue>
    </source>
</reference>
<reference evidence="2" key="4">
    <citation type="journal article" date="2001" name="Nature">
        <title>Functional annotation of a full-length mouse cDNA collection.</title>
        <authorList>
            <consortium name="The RIKEN Genome Exploration Research Group Phase II Team and the FANTOM Consortium"/>
        </authorList>
    </citation>
    <scope>NUCLEOTIDE SEQUENCE</scope>
    <source>
        <strain evidence="2">C57BL/6J</strain>
        <tissue evidence="2">Testis</tissue>
    </source>
</reference>
<proteinExistence type="evidence at transcript level"/>
<dbReference type="AGR" id="MGI:3642891"/>
<evidence type="ECO:0000256" key="1">
    <source>
        <dbReference type="SAM" id="MobiDB-lite"/>
    </source>
</evidence>
<reference evidence="2" key="5">
    <citation type="journal article" date="2002" name="Nature">
        <title>Analysis of the mouse transcriptome based on functional annotation of 60,770 full-length cDNAs.</title>
        <authorList>
            <consortium name="The FANTOM Consortium and the RIKEN Genome Exploration Research Group Phase I and II Team"/>
        </authorList>
    </citation>
    <scope>NUCLEOTIDE SEQUENCE</scope>
    <source>
        <strain evidence="2">C57BL/6J</strain>
        <tissue evidence="2">Testis</tissue>
    </source>
</reference>
<reference evidence="2" key="1">
    <citation type="journal article" date="1999" name="Methods Enzymol.">
        <title>High-efficiency full-length cDNA cloning.</title>
        <authorList>
            <person name="Carninci P."/>
            <person name="Hayashizaki Y."/>
        </authorList>
    </citation>
    <scope>NUCLEOTIDE SEQUENCE</scope>
    <source>
        <strain evidence="2">C57BL/6J</strain>
        <tissue evidence="2">Testis</tissue>
    </source>
</reference>
<accession>Q3V062</accession>
<feature type="compositionally biased region" description="Pro residues" evidence="1">
    <location>
        <begin position="68"/>
        <end position="77"/>
    </location>
</feature>
<evidence type="ECO:0000313" key="2">
    <source>
        <dbReference type="EMBL" id="BAE21643.1"/>
    </source>
</evidence>
<name>Q3V062_MOUSE</name>
<dbReference type="AlphaFoldDB" id="Q3V062"/>
<reference evidence="2" key="3">
    <citation type="journal article" date="2000" name="Genome Res.">
        <title>RIKEN integrated sequence analysis (RISA) system--384-format sequencing pipeline with 384 multicapillary sequencer.</title>
        <authorList>
            <person name="Shibata K."/>
            <person name="Itoh M."/>
            <person name="Aizawa K."/>
            <person name="Nagaoka S."/>
            <person name="Sasaki N."/>
            <person name="Carninci P."/>
            <person name="Konno H."/>
            <person name="Akiyama J."/>
            <person name="Nishi K."/>
            <person name="Kitsunai T."/>
            <person name="Tashiro H."/>
            <person name="Itoh M."/>
            <person name="Sumi N."/>
            <person name="Ishii Y."/>
            <person name="Nakamura S."/>
            <person name="Hazama M."/>
            <person name="Nishine T."/>
            <person name="Harada A."/>
            <person name="Yamamoto R."/>
            <person name="Matsumoto H."/>
            <person name="Sakaguchi S."/>
            <person name="Ikegami T."/>
            <person name="Kashiwagi K."/>
            <person name="Fujiwake S."/>
            <person name="Inoue K."/>
            <person name="Togawa Y."/>
            <person name="Izawa M."/>
            <person name="Ohara E."/>
            <person name="Watahiki M."/>
            <person name="Yoneda Y."/>
            <person name="Ishikawa T."/>
            <person name="Ozawa K."/>
            <person name="Tanaka T."/>
            <person name="Matsuura S."/>
            <person name="Kawai J."/>
            <person name="Okazaki Y."/>
            <person name="Muramatsu M."/>
            <person name="Inoue Y."/>
            <person name="Kira A."/>
            <person name="Hayashizaki Y."/>
        </authorList>
    </citation>
    <scope>NUCLEOTIDE SEQUENCE</scope>
    <source>
        <strain evidence="2">C57BL/6J</strain>
        <tissue evidence="2">Testis</tissue>
    </source>
</reference>
<sequence>MPLSLPVELELNHRSALLEPCAASAAAAAAAAAARPRRDTTRHAAPQQTMTGWASRDSAFSTALRPVLPAPPLPQPPLCLRKRTQRESPRSLPTARPPRPPAHLRPITELEVFPPPP</sequence>
<feature type="region of interest" description="Disordered" evidence="1">
    <location>
        <begin position="32"/>
        <end position="117"/>
    </location>
</feature>
<dbReference type="EMBL" id="AK133410">
    <property type="protein sequence ID" value="BAE21643.1"/>
    <property type="molecule type" value="mRNA"/>
</dbReference>